<dbReference type="InterPro" id="IPR036378">
    <property type="entry name" value="FAS1_dom_sf"/>
</dbReference>
<accession>A0A4Q1CL43</accession>
<dbReference type="EMBL" id="SDHW01000001">
    <property type="protein sequence ID" value="RXK61686.1"/>
    <property type="molecule type" value="Genomic_DNA"/>
</dbReference>
<keyword evidence="3" id="KW-1185">Reference proteome</keyword>
<feature type="domain" description="FAS1" evidence="1">
    <location>
        <begin position="57"/>
        <end position="228"/>
    </location>
</feature>
<dbReference type="Proteomes" id="UP000290204">
    <property type="component" value="Unassembled WGS sequence"/>
</dbReference>
<proteinExistence type="predicted"/>
<evidence type="ECO:0000313" key="3">
    <source>
        <dbReference type="Proteomes" id="UP000290204"/>
    </source>
</evidence>
<gene>
    <name evidence="2" type="ORF">ESA94_01330</name>
</gene>
<protein>
    <recommendedName>
        <fullName evidence="1">FAS1 domain-containing protein</fullName>
    </recommendedName>
</protein>
<dbReference type="InterPro" id="IPR000782">
    <property type="entry name" value="FAS1_domain"/>
</dbReference>
<dbReference type="OrthoDB" id="1032410at2"/>
<evidence type="ECO:0000259" key="1">
    <source>
        <dbReference type="PROSITE" id="PS50213"/>
    </source>
</evidence>
<dbReference type="PROSITE" id="PS51257">
    <property type="entry name" value="PROKAR_LIPOPROTEIN"/>
    <property type="match status" value="1"/>
</dbReference>
<dbReference type="AlphaFoldDB" id="A0A4Q1CL43"/>
<dbReference type="RefSeq" id="WP_129129058.1">
    <property type="nucleotide sequence ID" value="NZ_SDHW01000001.1"/>
</dbReference>
<comment type="caution">
    <text evidence="2">The sequence shown here is derived from an EMBL/GenBank/DDBJ whole genome shotgun (WGS) entry which is preliminary data.</text>
</comment>
<organism evidence="2 3">
    <name type="scientific">Lacibacter luteus</name>
    <dbReference type="NCBI Taxonomy" id="2508719"/>
    <lineage>
        <taxon>Bacteria</taxon>
        <taxon>Pseudomonadati</taxon>
        <taxon>Bacteroidota</taxon>
        <taxon>Chitinophagia</taxon>
        <taxon>Chitinophagales</taxon>
        <taxon>Chitinophagaceae</taxon>
        <taxon>Lacibacter</taxon>
    </lineage>
</organism>
<evidence type="ECO:0000313" key="2">
    <source>
        <dbReference type="EMBL" id="RXK61686.1"/>
    </source>
</evidence>
<dbReference type="Gene3D" id="2.30.180.10">
    <property type="entry name" value="FAS1 domain"/>
    <property type="match status" value="1"/>
</dbReference>
<sequence length="239" mass="27014">MKKNNQFILLIMAAALVMSGCNKLQNGYDYKPSYYSTELKMSVLEFMQTRKDIFSGMLAAIEYVDQDPNLKDVKQMYSSTGNTFLLLHNTALTNLEDATSYWAVNTVMGPNPDNPSQTISMRGSDWSQYPRDSVAKLLRYHVLKGTHTYSTLNSKPKWVETFAMSATNDSAKVYLYLENVREANLRINNYVGLPASYKGISMGWSNNAPRTPDLHATNGVIHVMNKWFILPTRAAILNN</sequence>
<dbReference type="Pfam" id="PF02469">
    <property type="entry name" value="Fasciclin"/>
    <property type="match status" value="1"/>
</dbReference>
<reference evidence="2 3" key="1">
    <citation type="submission" date="2019-01" db="EMBL/GenBank/DDBJ databases">
        <title>Lacibacter sp. strain TTM-7.</title>
        <authorList>
            <person name="Chen W.-M."/>
        </authorList>
    </citation>
    <scope>NUCLEOTIDE SEQUENCE [LARGE SCALE GENOMIC DNA]</scope>
    <source>
        <strain evidence="2 3">TTM-7</strain>
    </source>
</reference>
<dbReference type="SUPFAM" id="SSF82153">
    <property type="entry name" value="FAS1 domain"/>
    <property type="match status" value="1"/>
</dbReference>
<dbReference type="PROSITE" id="PS50213">
    <property type="entry name" value="FAS1"/>
    <property type="match status" value="1"/>
</dbReference>
<name>A0A4Q1CL43_9BACT</name>